<evidence type="ECO:0000256" key="5">
    <source>
        <dbReference type="ARBA" id="ARBA00022597"/>
    </source>
</evidence>
<gene>
    <name evidence="11" type="ORF">GA0061103_2117</name>
</gene>
<keyword evidence="12" id="KW-1185">Reference proteome</keyword>
<feature type="transmembrane region" description="Helical" evidence="9">
    <location>
        <begin position="29"/>
        <end position="50"/>
    </location>
</feature>
<keyword evidence="8 9" id="KW-0472">Membrane</keyword>
<reference evidence="12" key="1">
    <citation type="submission" date="2016-08" db="EMBL/GenBank/DDBJ databases">
        <authorList>
            <person name="Varghese N."/>
            <person name="Submissions Spin"/>
        </authorList>
    </citation>
    <scope>NUCLEOTIDE SEQUENCE [LARGE SCALE GENOMIC DNA]</scope>
    <source>
        <strain evidence="12">HAMBI 2975</strain>
    </source>
</reference>
<dbReference type="InterPro" id="IPR011701">
    <property type="entry name" value="MFS"/>
</dbReference>
<evidence type="ECO:0000256" key="6">
    <source>
        <dbReference type="ARBA" id="ARBA00022692"/>
    </source>
</evidence>
<dbReference type="GO" id="GO:0022857">
    <property type="term" value="F:transmembrane transporter activity"/>
    <property type="evidence" value="ECO:0007669"/>
    <property type="project" value="InterPro"/>
</dbReference>
<feature type="transmembrane region" description="Helical" evidence="9">
    <location>
        <begin position="383"/>
        <end position="401"/>
    </location>
</feature>
<dbReference type="STRING" id="410764.GA0061103_2117"/>
<comment type="similarity">
    <text evidence="2">Belongs to the major facilitator superfamily. Set transporter family.</text>
</comment>
<feature type="transmembrane region" description="Helical" evidence="9">
    <location>
        <begin position="115"/>
        <end position="136"/>
    </location>
</feature>
<organism evidence="11 12">
    <name type="scientific">Rhizobium multihospitium</name>
    <dbReference type="NCBI Taxonomy" id="410764"/>
    <lineage>
        <taxon>Bacteria</taxon>
        <taxon>Pseudomonadati</taxon>
        <taxon>Pseudomonadota</taxon>
        <taxon>Alphaproteobacteria</taxon>
        <taxon>Hyphomicrobiales</taxon>
        <taxon>Rhizobiaceae</taxon>
        <taxon>Rhizobium/Agrobacterium group</taxon>
        <taxon>Rhizobium</taxon>
    </lineage>
</organism>
<accession>A0A1C3UFU7</accession>
<feature type="transmembrane region" description="Helical" evidence="9">
    <location>
        <begin position="352"/>
        <end position="377"/>
    </location>
</feature>
<dbReference type="SUPFAM" id="SSF103473">
    <property type="entry name" value="MFS general substrate transporter"/>
    <property type="match status" value="1"/>
</dbReference>
<evidence type="ECO:0000256" key="8">
    <source>
        <dbReference type="ARBA" id="ARBA00023136"/>
    </source>
</evidence>
<dbReference type="PANTHER" id="PTHR23535">
    <property type="entry name" value="SUGAR EFFLUX TRANSPORTER A-RELATED"/>
    <property type="match status" value="1"/>
</dbReference>
<feature type="transmembrane region" description="Helical" evidence="9">
    <location>
        <begin position="291"/>
        <end position="312"/>
    </location>
</feature>
<dbReference type="GO" id="GO:0005886">
    <property type="term" value="C:plasma membrane"/>
    <property type="evidence" value="ECO:0007669"/>
    <property type="project" value="UniProtKB-SubCell"/>
</dbReference>
<evidence type="ECO:0000256" key="7">
    <source>
        <dbReference type="ARBA" id="ARBA00022989"/>
    </source>
</evidence>
<protein>
    <submittedName>
        <fullName evidence="11">MFS transporter, SET family, sugar efflux transporter</fullName>
    </submittedName>
</protein>
<dbReference type="OrthoDB" id="9061072at2"/>
<dbReference type="InterPro" id="IPR020846">
    <property type="entry name" value="MFS_dom"/>
</dbReference>
<evidence type="ECO:0000256" key="9">
    <source>
        <dbReference type="SAM" id="Phobius"/>
    </source>
</evidence>
<dbReference type="InterPro" id="IPR036259">
    <property type="entry name" value="MFS_trans_sf"/>
</dbReference>
<dbReference type="Proteomes" id="UP000199101">
    <property type="component" value="Unassembled WGS sequence"/>
</dbReference>
<evidence type="ECO:0000256" key="3">
    <source>
        <dbReference type="ARBA" id="ARBA00022448"/>
    </source>
</evidence>
<keyword evidence="3" id="KW-0813">Transport</keyword>
<feature type="transmembrane region" description="Helical" evidence="9">
    <location>
        <begin position="157"/>
        <end position="175"/>
    </location>
</feature>
<keyword evidence="7 9" id="KW-1133">Transmembrane helix</keyword>
<sequence length="407" mass="42511">MDAQSPTTSSRATAIQQVWASPLYRGATLALFLSGLATSASLPQIVLFLVKELGTSLPVAGLYYLTGLTAPIAGYLVGSYSDRTGRRLSLFRLCAVAGAVGWAGIALSTKPWMPFVIGAIILGFSGSATSQLFTAIHDDLKAKGAGANDSVVAIIRMALTAGWVIGPFLGAWFAVEIGLRAMLWGTAICFFAQIIPLGAQQALVGPRQRADKKTDAAGRARWSEMLPLLAFTGLYVLVYAGEPIKYGFLLLYMQDQLKLDPSIQGAVIGTQPFIELILMPFSVMLARRIGILWMMCIAAVCGVTANLCFAAWPTAAGMFAGQILMGGVWGLYMVLGLIVAQRLLPNAVATASAIFMSSSALASALGGGVGGVGVAYLGLPNVFYIPAAFSLAAAIGLAAMARSGAIR</sequence>
<evidence type="ECO:0000313" key="12">
    <source>
        <dbReference type="Proteomes" id="UP000199101"/>
    </source>
</evidence>
<evidence type="ECO:0000259" key="10">
    <source>
        <dbReference type="PROSITE" id="PS50850"/>
    </source>
</evidence>
<dbReference type="AlphaFoldDB" id="A0A1C3UFU7"/>
<comment type="subcellular location">
    <subcellularLocation>
        <location evidence="1">Cell membrane</location>
        <topology evidence="1">Multi-pass membrane protein</topology>
    </subcellularLocation>
</comment>
<evidence type="ECO:0000313" key="11">
    <source>
        <dbReference type="EMBL" id="SCB14318.1"/>
    </source>
</evidence>
<dbReference type="Gene3D" id="1.20.1250.20">
    <property type="entry name" value="MFS general substrate transporter like domains"/>
    <property type="match status" value="2"/>
</dbReference>
<proteinExistence type="inferred from homology"/>
<feature type="transmembrane region" description="Helical" evidence="9">
    <location>
        <begin position="62"/>
        <end position="78"/>
    </location>
</feature>
<dbReference type="PROSITE" id="PS50850">
    <property type="entry name" value="MFS"/>
    <property type="match status" value="1"/>
</dbReference>
<name>A0A1C3UFU7_9HYPH</name>
<feature type="transmembrane region" description="Helical" evidence="9">
    <location>
        <begin position="261"/>
        <end position="279"/>
    </location>
</feature>
<evidence type="ECO:0000256" key="4">
    <source>
        <dbReference type="ARBA" id="ARBA00022475"/>
    </source>
</evidence>
<dbReference type="RefSeq" id="WP_092707756.1">
    <property type="nucleotide sequence ID" value="NZ_FMAG01000001.1"/>
</dbReference>
<keyword evidence="5" id="KW-0762">Sugar transport</keyword>
<dbReference type="PANTHER" id="PTHR23535:SF2">
    <property type="entry name" value="SUGAR EFFLUX TRANSPORTER A-RELATED"/>
    <property type="match status" value="1"/>
</dbReference>
<keyword evidence="6 9" id="KW-0812">Transmembrane</keyword>
<evidence type="ECO:0000256" key="1">
    <source>
        <dbReference type="ARBA" id="ARBA00004651"/>
    </source>
</evidence>
<feature type="transmembrane region" description="Helical" evidence="9">
    <location>
        <begin position="90"/>
        <end position="109"/>
    </location>
</feature>
<dbReference type="EMBL" id="FMAG01000001">
    <property type="protein sequence ID" value="SCB14318.1"/>
    <property type="molecule type" value="Genomic_DNA"/>
</dbReference>
<feature type="domain" description="Major facilitator superfamily (MFS) profile" evidence="10">
    <location>
        <begin position="23"/>
        <end position="405"/>
    </location>
</feature>
<dbReference type="Pfam" id="PF07690">
    <property type="entry name" value="MFS_1"/>
    <property type="match status" value="2"/>
</dbReference>
<feature type="transmembrane region" description="Helical" evidence="9">
    <location>
        <begin position="225"/>
        <end position="241"/>
    </location>
</feature>
<keyword evidence="4" id="KW-1003">Cell membrane</keyword>
<feature type="transmembrane region" description="Helical" evidence="9">
    <location>
        <begin position="181"/>
        <end position="204"/>
    </location>
</feature>
<evidence type="ECO:0000256" key="2">
    <source>
        <dbReference type="ARBA" id="ARBA00006523"/>
    </source>
</evidence>
<feature type="transmembrane region" description="Helical" evidence="9">
    <location>
        <begin position="318"/>
        <end position="340"/>
    </location>
</feature>